<evidence type="ECO:0000259" key="9">
    <source>
        <dbReference type="Pfam" id="PF01529"/>
    </source>
</evidence>
<comment type="catalytic activity">
    <reaction evidence="7">
        <text>L-cysteinyl-[protein] + hexadecanoyl-CoA = S-hexadecanoyl-L-cysteinyl-[protein] + CoA</text>
        <dbReference type="Rhea" id="RHEA:36683"/>
        <dbReference type="Rhea" id="RHEA-COMP:10131"/>
        <dbReference type="Rhea" id="RHEA-COMP:11032"/>
        <dbReference type="ChEBI" id="CHEBI:29950"/>
        <dbReference type="ChEBI" id="CHEBI:57287"/>
        <dbReference type="ChEBI" id="CHEBI:57379"/>
        <dbReference type="ChEBI" id="CHEBI:74151"/>
        <dbReference type="EC" id="2.3.1.225"/>
    </reaction>
</comment>
<feature type="domain" description="Palmitoyltransferase DHHC" evidence="9">
    <location>
        <begin position="195"/>
        <end position="355"/>
    </location>
</feature>
<keyword evidence="11" id="KW-1185">Reference proteome</keyword>
<sequence>MSFAQRQWIRLQRFLDNNDIDVFFVFQRALVLIIDYGMKILGPCLILFACSIISGLVYVDFTLVLPLICRQDQNVKYAVHVCIAAFLVFNILFNYCLCVVTKHKGENYDRVVRELADVTNYEYPENEEEVMSKKKDFERRMLERHKRRQENRAMREGRTTEREPQRNPENDAENPPAASVPEDRPPPSWLVLKPTEWSFCMKSNQPKPPRSHYDHVTKSLVLNMDHFCPWMANCVGYFNYRYFLNFLVYVWVAMVYAVCISFNLFRQASRRRRRGAGHLRGTGRSEDAGAAAAAAAASTAHNMVPNADVMMMTRDQRSQITFAFMLCCSVGVAVFFLMSFHIYLACSAQTTIEFHGNMERKRKARYRGVLWSNPYDLGWRRNILQIYGTLSVWALLPSAREPNYLPLPIPGEKGKRKTRSKKSEGEGGEGDVELGARGQDRDEEENSERAPLVTRRMQIIQV</sequence>
<keyword evidence="3 7" id="KW-0812">Transmembrane</keyword>
<evidence type="ECO:0000256" key="2">
    <source>
        <dbReference type="ARBA" id="ARBA00022679"/>
    </source>
</evidence>
<proteinExistence type="inferred from homology"/>
<evidence type="ECO:0000313" key="10">
    <source>
        <dbReference type="EMBL" id="GMH93805.1"/>
    </source>
</evidence>
<dbReference type="PANTHER" id="PTHR12246">
    <property type="entry name" value="PALMITOYLTRANSFERASE ZDHHC16"/>
    <property type="match status" value="1"/>
</dbReference>
<feature type="transmembrane region" description="Helical" evidence="7">
    <location>
        <begin position="320"/>
        <end position="344"/>
    </location>
</feature>
<dbReference type="PROSITE" id="PS50216">
    <property type="entry name" value="DHHC"/>
    <property type="match status" value="1"/>
</dbReference>
<feature type="compositionally biased region" description="Basic and acidic residues" evidence="8">
    <location>
        <begin position="150"/>
        <end position="169"/>
    </location>
</feature>
<comment type="caution">
    <text evidence="10">The sequence shown here is derived from an EMBL/GenBank/DDBJ whole genome shotgun (WGS) entry which is preliminary data.</text>
</comment>
<evidence type="ECO:0000256" key="1">
    <source>
        <dbReference type="ARBA" id="ARBA00004141"/>
    </source>
</evidence>
<feature type="transmembrane region" description="Helical" evidence="7">
    <location>
        <begin position="77"/>
        <end position="100"/>
    </location>
</feature>
<name>A0A9W7BWR9_9STRA</name>
<evidence type="ECO:0000256" key="6">
    <source>
        <dbReference type="ARBA" id="ARBA00023315"/>
    </source>
</evidence>
<dbReference type="AlphaFoldDB" id="A0A9W7BWR9"/>
<dbReference type="GO" id="GO:0016020">
    <property type="term" value="C:membrane"/>
    <property type="evidence" value="ECO:0007669"/>
    <property type="project" value="UniProtKB-SubCell"/>
</dbReference>
<evidence type="ECO:0000256" key="7">
    <source>
        <dbReference type="RuleBase" id="RU079119"/>
    </source>
</evidence>
<comment type="similarity">
    <text evidence="7">Belongs to the DHHC palmitoyltransferase family.</text>
</comment>
<feature type="transmembrane region" description="Helical" evidence="7">
    <location>
        <begin position="246"/>
        <end position="265"/>
    </location>
</feature>
<evidence type="ECO:0000256" key="4">
    <source>
        <dbReference type="ARBA" id="ARBA00022989"/>
    </source>
</evidence>
<evidence type="ECO:0000256" key="8">
    <source>
        <dbReference type="SAM" id="MobiDB-lite"/>
    </source>
</evidence>
<feature type="region of interest" description="Disordered" evidence="8">
    <location>
        <begin position="406"/>
        <end position="462"/>
    </location>
</feature>
<feature type="region of interest" description="Disordered" evidence="8">
    <location>
        <begin position="144"/>
        <end position="188"/>
    </location>
</feature>
<evidence type="ECO:0000256" key="3">
    <source>
        <dbReference type="ARBA" id="ARBA00022692"/>
    </source>
</evidence>
<evidence type="ECO:0000313" key="11">
    <source>
        <dbReference type="Proteomes" id="UP001165085"/>
    </source>
</evidence>
<dbReference type="OrthoDB" id="9909019at2759"/>
<accession>A0A9W7BWR9</accession>
<gene>
    <name evidence="10" type="ORF">TrST_g2580</name>
</gene>
<feature type="transmembrane region" description="Helical" evidence="7">
    <location>
        <begin position="45"/>
        <end position="65"/>
    </location>
</feature>
<dbReference type="Pfam" id="PF01529">
    <property type="entry name" value="DHHC"/>
    <property type="match status" value="1"/>
</dbReference>
<dbReference type="EC" id="2.3.1.225" evidence="7"/>
<dbReference type="InterPro" id="IPR039859">
    <property type="entry name" value="PFA4/ZDH16/20/ERF2-like"/>
</dbReference>
<comment type="subcellular location">
    <subcellularLocation>
        <location evidence="1">Membrane</location>
        <topology evidence="1">Multi-pass membrane protein</topology>
    </subcellularLocation>
</comment>
<keyword evidence="2 7" id="KW-0808">Transferase</keyword>
<protein>
    <recommendedName>
        <fullName evidence="7">Palmitoyltransferase</fullName>
        <ecNumber evidence="7">2.3.1.225</ecNumber>
    </recommendedName>
</protein>
<comment type="domain">
    <text evidence="7">The DHHC domain is required for palmitoyltransferase activity.</text>
</comment>
<dbReference type="Proteomes" id="UP001165085">
    <property type="component" value="Unassembled WGS sequence"/>
</dbReference>
<dbReference type="EMBL" id="BRXY01000421">
    <property type="protein sequence ID" value="GMH93805.1"/>
    <property type="molecule type" value="Genomic_DNA"/>
</dbReference>
<keyword evidence="6 7" id="KW-0012">Acyltransferase</keyword>
<evidence type="ECO:0000256" key="5">
    <source>
        <dbReference type="ARBA" id="ARBA00023136"/>
    </source>
</evidence>
<keyword evidence="5 7" id="KW-0472">Membrane</keyword>
<reference evidence="11" key="1">
    <citation type="journal article" date="2023" name="Commun. Biol.">
        <title>Genome analysis of Parmales, the sister group of diatoms, reveals the evolutionary specialization of diatoms from phago-mixotrophs to photoautotrophs.</title>
        <authorList>
            <person name="Ban H."/>
            <person name="Sato S."/>
            <person name="Yoshikawa S."/>
            <person name="Yamada K."/>
            <person name="Nakamura Y."/>
            <person name="Ichinomiya M."/>
            <person name="Sato N."/>
            <person name="Blanc-Mathieu R."/>
            <person name="Endo H."/>
            <person name="Kuwata A."/>
            <person name="Ogata H."/>
        </authorList>
    </citation>
    <scope>NUCLEOTIDE SEQUENCE [LARGE SCALE GENOMIC DNA]</scope>
    <source>
        <strain evidence="11">NIES 3701</strain>
    </source>
</reference>
<dbReference type="GO" id="GO:0019706">
    <property type="term" value="F:protein-cysteine S-palmitoyltransferase activity"/>
    <property type="evidence" value="ECO:0007669"/>
    <property type="project" value="UniProtKB-EC"/>
</dbReference>
<keyword evidence="4 7" id="KW-1133">Transmembrane helix</keyword>
<dbReference type="InterPro" id="IPR001594">
    <property type="entry name" value="Palmitoyltrfase_DHHC"/>
</dbReference>
<organism evidence="10 11">
    <name type="scientific">Triparma strigata</name>
    <dbReference type="NCBI Taxonomy" id="1606541"/>
    <lineage>
        <taxon>Eukaryota</taxon>
        <taxon>Sar</taxon>
        <taxon>Stramenopiles</taxon>
        <taxon>Ochrophyta</taxon>
        <taxon>Bolidophyceae</taxon>
        <taxon>Parmales</taxon>
        <taxon>Triparmaceae</taxon>
        <taxon>Triparma</taxon>
    </lineage>
</organism>